<feature type="signal peptide" evidence="5">
    <location>
        <begin position="1"/>
        <end position="24"/>
    </location>
</feature>
<evidence type="ECO:0000259" key="6">
    <source>
        <dbReference type="PROSITE" id="PS51007"/>
    </source>
</evidence>
<dbReference type="OrthoDB" id="9811281at2"/>
<keyword evidence="8" id="KW-1185">Reference proteome</keyword>
<evidence type="ECO:0000256" key="1">
    <source>
        <dbReference type="ARBA" id="ARBA00022617"/>
    </source>
</evidence>
<dbReference type="RefSeq" id="WP_072746449.1">
    <property type="nucleotide sequence ID" value="NZ_FOHL01000003.1"/>
</dbReference>
<dbReference type="GO" id="GO:0020037">
    <property type="term" value="F:heme binding"/>
    <property type="evidence" value="ECO:0007669"/>
    <property type="project" value="InterPro"/>
</dbReference>
<dbReference type="InterPro" id="IPR051459">
    <property type="entry name" value="Cytochrome_c-type_DH"/>
</dbReference>
<dbReference type="InterPro" id="IPR006311">
    <property type="entry name" value="TAT_signal"/>
</dbReference>
<proteinExistence type="predicted"/>
<keyword evidence="1 4" id="KW-0349">Heme</keyword>
<keyword evidence="2 4" id="KW-0479">Metal-binding</keyword>
<accession>A0A1M7SGX0</accession>
<dbReference type="Proteomes" id="UP000184066">
    <property type="component" value="Unassembled WGS sequence"/>
</dbReference>
<name>A0A1M7SGX0_9RHOB</name>
<reference evidence="7 8" key="1">
    <citation type="submission" date="2016-12" db="EMBL/GenBank/DDBJ databases">
        <authorList>
            <person name="Song W.-J."/>
            <person name="Kurnit D.M."/>
        </authorList>
    </citation>
    <scope>NUCLEOTIDE SEQUENCE [LARGE SCALE GENOMIC DNA]</scope>
    <source>
        <strain evidence="7 8">CGMCC 1.10808</strain>
    </source>
</reference>
<dbReference type="SUPFAM" id="SSF46626">
    <property type="entry name" value="Cytochrome c"/>
    <property type="match status" value="2"/>
</dbReference>
<dbReference type="GO" id="GO:0046872">
    <property type="term" value="F:metal ion binding"/>
    <property type="evidence" value="ECO:0007669"/>
    <property type="project" value="UniProtKB-KW"/>
</dbReference>
<evidence type="ECO:0000256" key="2">
    <source>
        <dbReference type="ARBA" id="ARBA00022723"/>
    </source>
</evidence>
<dbReference type="PANTHER" id="PTHR35008:SF8">
    <property type="entry name" value="ALCOHOL DEHYDROGENASE CYTOCHROME C SUBUNIT"/>
    <property type="match status" value="1"/>
</dbReference>
<sequence length="306" mass="32303">MPGRRRSGRLLGAAAALAAAGAAAFWLATAPRRPDPALTAGLQGDAARGALVFRVGGCAACHAAPGAEPAERPVLSGGRRFVTPFGTFTAPNVSPHPEAGIGAWSLQDFAAAMLRGVGRDGRHLYPAFPYVSYARMTPQDVADLWAWMRALPPSDSRPPGHDLPFPFNIRRGLGLWKLLALDPSWVVDVPADDALAMRGRYLVEGPGHCAECHTPRNALGVLDRARWLQGAPNPDGPGVVPDITPGPKGIGGWSEEDIAWYLESGFTPDYDSVGGSMAEVVRNLSGLPKEDLRAIAAYLKAVPPSP</sequence>
<dbReference type="InterPro" id="IPR036909">
    <property type="entry name" value="Cyt_c-like_dom_sf"/>
</dbReference>
<feature type="domain" description="Cytochrome c" evidence="6">
    <location>
        <begin position="44"/>
        <end position="152"/>
    </location>
</feature>
<evidence type="ECO:0000256" key="4">
    <source>
        <dbReference type="PROSITE-ProRule" id="PRU00433"/>
    </source>
</evidence>
<protein>
    <submittedName>
        <fullName evidence="7">Cytochrome c, mono-and diheme variants</fullName>
    </submittedName>
</protein>
<dbReference type="Gene3D" id="1.10.760.10">
    <property type="entry name" value="Cytochrome c-like domain"/>
    <property type="match status" value="2"/>
</dbReference>
<dbReference type="EMBL" id="FRDL01000002">
    <property type="protein sequence ID" value="SHN57735.1"/>
    <property type="molecule type" value="Genomic_DNA"/>
</dbReference>
<dbReference type="Pfam" id="PF00034">
    <property type="entry name" value="Cytochrom_C"/>
    <property type="match status" value="1"/>
</dbReference>
<keyword evidence="3 4" id="KW-0408">Iron</keyword>
<dbReference type="GO" id="GO:0009055">
    <property type="term" value="F:electron transfer activity"/>
    <property type="evidence" value="ECO:0007669"/>
    <property type="project" value="InterPro"/>
</dbReference>
<dbReference type="PROSITE" id="PS51007">
    <property type="entry name" value="CYTC"/>
    <property type="match status" value="2"/>
</dbReference>
<gene>
    <name evidence="7" type="ORF">SAMN05216200_102398</name>
</gene>
<feature type="domain" description="Cytochrome c" evidence="6">
    <location>
        <begin position="194"/>
        <end position="303"/>
    </location>
</feature>
<dbReference type="STRING" id="1189325.SAMN04488119_103111"/>
<evidence type="ECO:0000313" key="7">
    <source>
        <dbReference type="EMBL" id="SHN57735.1"/>
    </source>
</evidence>
<dbReference type="PANTHER" id="PTHR35008">
    <property type="entry name" value="BLL4482 PROTEIN-RELATED"/>
    <property type="match status" value="1"/>
</dbReference>
<dbReference type="PROSITE" id="PS51318">
    <property type="entry name" value="TAT"/>
    <property type="match status" value="1"/>
</dbReference>
<evidence type="ECO:0000313" key="8">
    <source>
        <dbReference type="Proteomes" id="UP000184066"/>
    </source>
</evidence>
<feature type="chain" id="PRO_5009929175" evidence="5">
    <location>
        <begin position="25"/>
        <end position="306"/>
    </location>
</feature>
<keyword evidence="5" id="KW-0732">Signal</keyword>
<evidence type="ECO:0000256" key="3">
    <source>
        <dbReference type="ARBA" id="ARBA00023004"/>
    </source>
</evidence>
<dbReference type="InterPro" id="IPR009056">
    <property type="entry name" value="Cyt_c-like_dom"/>
</dbReference>
<organism evidence="7 8">
    <name type="scientific">Oceanicella actignis</name>
    <dbReference type="NCBI Taxonomy" id="1189325"/>
    <lineage>
        <taxon>Bacteria</taxon>
        <taxon>Pseudomonadati</taxon>
        <taxon>Pseudomonadota</taxon>
        <taxon>Alphaproteobacteria</taxon>
        <taxon>Rhodobacterales</taxon>
        <taxon>Paracoccaceae</taxon>
        <taxon>Oceanicella</taxon>
    </lineage>
</organism>
<dbReference type="AlphaFoldDB" id="A0A1M7SGX0"/>
<evidence type="ECO:0000256" key="5">
    <source>
        <dbReference type="SAM" id="SignalP"/>
    </source>
</evidence>